<keyword evidence="2" id="KW-1185">Reference proteome</keyword>
<proteinExistence type="predicted"/>
<protein>
    <submittedName>
        <fullName evidence="1">Uncharacterized protein</fullName>
    </submittedName>
</protein>
<accession>W9S5W7</accession>
<reference evidence="2" key="1">
    <citation type="submission" date="2013-01" db="EMBL/GenBank/DDBJ databases">
        <title>Draft Genome Sequence of a Mulberry Tree, Morus notabilis C.K. Schneid.</title>
        <authorList>
            <person name="He N."/>
            <person name="Zhao S."/>
        </authorList>
    </citation>
    <scope>NUCLEOTIDE SEQUENCE</scope>
</reference>
<evidence type="ECO:0000313" key="2">
    <source>
        <dbReference type="Proteomes" id="UP000030645"/>
    </source>
</evidence>
<dbReference type="EMBL" id="KE345804">
    <property type="protein sequence ID" value="EXC16944.1"/>
    <property type="molecule type" value="Genomic_DNA"/>
</dbReference>
<dbReference type="AlphaFoldDB" id="W9S5W7"/>
<gene>
    <name evidence="1" type="ORF">L484_021599</name>
</gene>
<dbReference type="Proteomes" id="UP000030645">
    <property type="component" value="Unassembled WGS sequence"/>
</dbReference>
<organism evidence="1 2">
    <name type="scientific">Morus notabilis</name>
    <dbReference type="NCBI Taxonomy" id="981085"/>
    <lineage>
        <taxon>Eukaryota</taxon>
        <taxon>Viridiplantae</taxon>
        <taxon>Streptophyta</taxon>
        <taxon>Embryophyta</taxon>
        <taxon>Tracheophyta</taxon>
        <taxon>Spermatophyta</taxon>
        <taxon>Magnoliopsida</taxon>
        <taxon>eudicotyledons</taxon>
        <taxon>Gunneridae</taxon>
        <taxon>Pentapetalae</taxon>
        <taxon>rosids</taxon>
        <taxon>fabids</taxon>
        <taxon>Rosales</taxon>
        <taxon>Moraceae</taxon>
        <taxon>Moreae</taxon>
        <taxon>Morus</taxon>
    </lineage>
</organism>
<sequence>MSKNFPHPYSLCDAKLSADHNSQRPIQIHHKSHNPQHLLILISNLGHLFSCNDCGGSVPGFPTTTPHADSTSMLKALSYRTSPTGKGKNTLLLSYIACRKIPRMVAQGGERNSQESHLHRGIKQATVTLTENHVKLQNGVLELKERDKIGNSQ</sequence>
<evidence type="ECO:0000313" key="1">
    <source>
        <dbReference type="EMBL" id="EXC16944.1"/>
    </source>
</evidence>
<name>W9S5W7_9ROSA</name>